<dbReference type="PROSITE" id="PS51819">
    <property type="entry name" value="VOC"/>
    <property type="match status" value="1"/>
</dbReference>
<dbReference type="EMBL" id="RFFG01000010">
    <property type="protein sequence ID" value="RMI46183.1"/>
    <property type="molecule type" value="Genomic_DNA"/>
</dbReference>
<dbReference type="Gene3D" id="3.10.180.10">
    <property type="entry name" value="2,3-Dihydroxybiphenyl 1,2-Dioxygenase, domain 1"/>
    <property type="match status" value="1"/>
</dbReference>
<reference evidence="2 3" key="1">
    <citation type="submission" date="2018-10" db="EMBL/GenBank/DDBJ databases">
        <title>Isolation from soil.</title>
        <authorList>
            <person name="Hu J."/>
        </authorList>
    </citation>
    <scope>NUCLEOTIDE SEQUENCE [LARGE SCALE GENOMIC DNA]</scope>
    <source>
        <strain evidence="2 3">NEAU-Ht49</strain>
    </source>
</reference>
<dbReference type="AlphaFoldDB" id="A0A3M2MBC9"/>
<keyword evidence="3" id="KW-1185">Reference proteome</keyword>
<feature type="domain" description="VOC" evidence="1">
    <location>
        <begin position="1"/>
        <end position="119"/>
    </location>
</feature>
<dbReference type="Proteomes" id="UP000282674">
    <property type="component" value="Unassembled WGS sequence"/>
</dbReference>
<dbReference type="RefSeq" id="WP_122193704.1">
    <property type="nucleotide sequence ID" value="NZ_JBHSKC010000013.1"/>
</dbReference>
<gene>
    <name evidence="2" type="ORF">EBO15_08190</name>
</gene>
<sequence length="119" mass="13168">MFKHVSTVMTFASDPEACARWWADALSTDLHTDIADDGQVYAWIVVGGVEMGWHEADDARNPRGGSPVAYWAVPDLDTARKHLLDAGAEHWRGPLKVESGRRICQLRDPHGMIFGLEGP</sequence>
<protein>
    <submittedName>
        <fullName evidence="2">Glyoxalase</fullName>
    </submittedName>
</protein>
<dbReference type="SUPFAM" id="SSF54593">
    <property type="entry name" value="Glyoxalase/Bleomycin resistance protein/Dihydroxybiphenyl dioxygenase"/>
    <property type="match status" value="1"/>
</dbReference>
<evidence type="ECO:0000259" key="1">
    <source>
        <dbReference type="PROSITE" id="PS51819"/>
    </source>
</evidence>
<dbReference type="Pfam" id="PF18029">
    <property type="entry name" value="Glyoxalase_6"/>
    <property type="match status" value="1"/>
</dbReference>
<dbReference type="InterPro" id="IPR029068">
    <property type="entry name" value="Glyas_Bleomycin-R_OHBP_Dase"/>
</dbReference>
<accession>A0A3M2MBC9</accession>
<name>A0A3M2MBC9_9ACTN</name>
<proteinExistence type="predicted"/>
<comment type="caution">
    <text evidence="2">The sequence shown here is derived from an EMBL/GenBank/DDBJ whole genome shotgun (WGS) entry which is preliminary data.</text>
</comment>
<organism evidence="2 3">
    <name type="scientific">Actinomadura harenae</name>
    <dbReference type="NCBI Taxonomy" id="2483351"/>
    <lineage>
        <taxon>Bacteria</taxon>
        <taxon>Bacillati</taxon>
        <taxon>Actinomycetota</taxon>
        <taxon>Actinomycetes</taxon>
        <taxon>Streptosporangiales</taxon>
        <taxon>Thermomonosporaceae</taxon>
        <taxon>Actinomadura</taxon>
    </lineage>
</organism>
<dbReference type="InterPro" id="IPR037523">
    <property type="entry name" value="VOC_core"/>
</dbReference>
<evidence type="ECO:0000313" key="3">
    <source>
        <dbReference type="Proteomes" id="UP000282674"/>
    </source>
</evidence>
<evidence type="ECO:0000313" key="2">
    <source>
        <dbReference type="EMBL" id="RMI46183.1"/>
    </source>
</evidence>
<dbReference type="OrthoDB" id="4565236at2"/>
<dbReference type="InterPro" id="IPR041581">
    <property type="entry name" value="Glyoxalase_6"/>
</dbReference>